<dbReference type="Proteomes" id="UP000257109">
    <property type="component" value="Unassembled WGS sequence"/>
</dbReference>
<dbReference type="SUPFAM" id="SSF56672">
    <property type="entry name" value="DNA/RNA polymerases"/>
    <property type="match status" value="1"/>
</dbReference>
<dbReference type="Gene3D" id="3.30.70.270">
    <property type="match status" value="2"/>
</dbReference>
<evidence type="ECO:0000313" key="4">
    <source>
        <dbReference type="Proteomes" id="UP000257109"/>
    </source>
</evidence>
<reference evidence="3" key="1">
    <citation type="submission" date="2018-05" db="EMBL/GenBank/DDBJ databases">
        <title>Draft genome of Mucuna pruriens seed.</title>
        <authorList>
            <person name="Nnadi N.E."/>
            <person name="Vos R."/>
            <person name="Hasami M.H."/>
            <person name="Devisetty U.K."/>
            <person name="Aguiy J.C."/>
        </authorList>
    </citation>
    <scope>NUCLEOTIDE SEQUENCE [LARGE SCALE GENOMIC DNA]</scope>
    <source>
        <strain evidence="3">JCA_2017</strain>
    </source>
</reference>
<dbReference type="OrthoDB" id="1712951at2759"/>
<sequence>MCIDYRDLNRASSKDNFPLPYIDILVDNTNQHAFYSFMDGFFGLKLNPTKCTFGVKTGKFLGFIVNERGIEVDPDKVKAIQNMPPPKTKTKVRGFLGRECQEAFEKVKEYLKSPPILVPIVPGKPLILYLTMLEESMGCVLGQQDASRKKEQAIYYLSKKFTDNEQRYPTLEQTCYALV</sequence>
<evidence type="ECO:0000313" key="3">
    <source>
        <dbReference type="EMBL" id="RDX85199.1"/>
    </source>
</evidence>
<gene>
    <name evidence="3" type="ORF">CR513_33635</name>
</gene>
<dbReference type="InterPro" id="IPR043128">
    <property type="entry name" value="Rev_trsase/Diguanyl_cyclase"/>
</dbReference>
<protein>
    <recommendedName>
        <fullName evidence="2">Reverse transcriptase/retrotransposon-derived protein RNase H-like domain-containing protein</fullName>
    </recommendedName>
</protein>
<dbReference type="PANTHER" id="PTHR37984">
    <property type="entry name" value="PROTEIN CBG26694"/>
    <property type="match status" value="1"/>
</dbReference>
<feature type="non-terminal residue" evidence="3">
    <location>
        <position position="1"/>
    </location>
</feature>
<dbReference type="Pfam" id="PF17919">
    <property type="entry name" value="RT_RNaseH_2"/>
    <property type="match status" value="1"/>
</dbReference>
<dbReference type="InterPro" id="IPR043502">
    <property type="entry name" value="DNA/RNA_pol_sf"/>
</dbReference>
<feature type="domain" description="Reverse transcriptase/retrotransposon-derived protein RNase H-like" evidence="2">
    <location>
        <begin position="97"/>
        <end position="179"/>
    </location>
</feature>
<dbReference type="InterPro" id="IPR041577">
    <property type="entry name" value="RT_RNaseH_2"/>
</dbReference>
<proteinExistence type="predicted"/>
<evidence type="ECO:0000256" key="1">
    <source>
        <dbReference type="ARBA" id="ARBA00023268"/>
    </source>
</evidence>
<name>A0A371G3P1_MUCPR</name>
<dbReference type="InterPro" id="IPR050951">
    <property type="entry name" value="Retrovirus_Pol_polyprotein"/>
</dbReference>
<evidence type="ECO:0000259" key="2">
    <source>
        <dbReference type="Pfam" id="PF17919"/>
    </source>
</evidence>
<accession>A0A371G3P1</accession>
<dbReference type="AlphaFoldDB" id="A0A371G3P1"/>
<organism evidence="3 4">
    <name type="scientific">Mucuna pruriens</name>
    <name type="common">Velvet bean</name>
    <name type="synonym">Dolichos pruriens</name>
    <dbReference type="NCBI Taxonomy" id="157652"/>
    <lineage>
        <taxon>Eukaryota</taxon>
        <taxon>Viridiplantae</taxon>
        <taxon>Streptophyta</taxon>
        <taxon>Embryophyta</taxon>
        <taxon>Tracheophyta</taxon>
        <taxon>Spermatophyta</taxon>
        <taxon>Magnoliopsida</taxon>
        <taxon>eudicotyledons</taxon>
        <taxon>Gunneridae</taxon>
        <taxon>Pentapetalae</taxon>
        <taxon>rosids</taxon>
        <taxon>fabids</taxon>
        <taxon>Fabales</taxon>
        <taxon>Fabaceae</taxon>
        <taxon>Papilionoideae</taxon>
        <taxon>50 kb inversion clade</taxon>
        <taxon>NPAAA clade</taxon>
        <taxon>indigoferoid/millettioid clade</taxon>
        <taxon>Phaseoleae</taxon>
        <taxon>Mucuna</taxon>
    </lineage>
</organism>
<dbReference type="PANTHER" id="PTHR37984:SF5">
    <property type="entry name" value="PROTEIN NYNRIN-LIKE"/>
    <property type="match status" value="1"/>
</dbReference>
<comment type="caution">
    <text evidence="3">The sequence shown here is derived from an EMBL/GenBank/DDBJ whole genome shotgun (WGS) entry which is preliminary data.</text>
</comment>
<keyword evidence="1" id="KW-0511">Multifunctional enzyme</keyword>
<dbReference type="GO" id="GO:0003824">
    <property type="term" value="F:catalytic activity"/>
    <property type="evidence" value="ECO:0007669"/>
    <property type="project" value="UniProtKB-KW"/>
</dbReference>
<keyword evidence="4" id="KW-1185">Reference proteome</keyword>
<dbReference type="EMBL" id="QJKJ01006848">
    <property type="protein sequence ID" value="RDX85199.1"/>
    <property type="molecule type" value="Genomic_DNA"/>
</dbReference>